<accession>J0NIU8</accession>
<gene>
    <name evidence="2" type="ORF">HMPREF1318_2300</name>
</gene>
<reference evidence="2 3" key="1">
    <citation type="submission" date="2012-05" db="EMBL/GenBank/DDBJ databases">
        <authorList>
            <person name="Harkins D.M."/>
            <person name="Madupu R."/>
            <person name="Durkin A.S."/>
            <person name="Torralba M."/>
            <person name="Methe B."/>
            <person name="Sutton G.G."/>
            <person name="Nelson K.E."/>
        </authorList>
    </citation>
    <scope>NUCLEOTIDE SEQUENCE [LARGE SCALE GENOMIC DNA]</scope>
    <source>
        <strain evidence="2 3">F0489</strain>
    </source>
</reference>
<evidence type="ECO:0000256" key="1">
    <source>
        <dbReference type="SAM" id="MobiDB-lite"/>
    </source>
</evidence>
<dbReference type="AlphaFoldDB" id="J0NIU8"/>
<proteinExistence type="predicted"/>
<organism evidence="2 3">
    <name type="scientific">Actinomyces massiliensis F0489</name>
    <dbReference type="NCBI Taxonomy" id="1125718"/>
    <lineage>
        <taxon>Bacteria</taxon>
        <taxon>Bacillati</taxon>
        <taxon>Actinomycetota</taxon>
        <taxon>Actinomycetes</taxon>
        <taxon>Actinomycetales</taxon>
        <taxon>Actinomycetaceae</taxon>
        <taxon>Actinomyces</taxon>
    </lineage>
</organism>
<comment type="caution">
    <text evidence="2">The sequence shown here is derived from an EMBL/GenBank/DDBJ whole genome shotgun (WGS) entry which is preliminary data.</text>
</comment>
<name>J0NIU8_9ACTO</name>
<sequence length="66" mass="7180">MTGFLTGPATTTDLLRLKPRETPLRGRLRSGRHRLLRGAAGDTDDDARSVSRSRATISSARWSGLS</sequence>
<feature type="compositionally biased region" description="Polar residues" evidence="1">
    <location>
        <begin position="50"/>
        <end position="66"/>
    </location>
</feature>
<dbReference type="Proteomes" id="UP000002941">
    <property type="component" value="Unassembled WGS sequence"/>
</dbReference>
<dbReference type="EMBL" id="AKFT01000107">
    <property type="protein sequence ID" value="EJF44617.1"/>
    <property type="molecule type" value="Genomic_DNA"/>
</dbReference>
<keyword evidence="3" id="KW-1185">Reference proteome</keyword>
<protein>
    <submittedName>
        <fullName evidence="2">Uncharacterized protein</fullName>
    </submittedName>
</protein>
<evidence type="ECO:0000313" key="2">
    <source>
        <dbReference type="EMBL" id="EJF44617.1"/>
    </source>
</evidence>
<feature type="region of interest" description="Disordered" evidence="1">
    <location>
        <begin position="35"/>
        <end position="66"/>
    </location>
</feature>
<evidence type="ECO:0000313" key="3">
    <source>
        <dbReference type="Proteomes" id="UP000002941"/>
    </source>
</evidence>